<organism evidence="2 3">
    <name type="scientific">Capsicum annuum</name>
    <name type="common">Capsicum pepper</name>
    <dbReference type="NCBI Taxonomy" id="4072"/>
    <lineage>
        <taxon>Eukaryota</taxon>
        <taxon>Viridiplantae</taxon>
        <taxon>Streptophyta</taxon>
        <taxon>Embryophyta</taxon>
        <taxon>Tracheophyta</taxon>
        <taxon>Spermatophyta</taxon>
        <taxon>Magnoliopsida</taxon>
        <taxon>eudicotyledons</taxon>
        <taxon>Gunneridae</taxon>
        <taxon>Pentapetalae</taxon>
        <taxon>asterids</taxon>
        <taxon>lamiids</taxon>
        <taxon>Solanales</taxon>
        <taxon>Solanaceae</taxon>
        <taxon>Solanoideae</taxon>
        <taxon>Capsiceae</taxon>
        <taxon>Capsicum</taxon>
    </lineage>
</organism>
<evidence type="ECO:0000313" key="3">
    <source>
        <dbReference type="Proteomes" id="UP000222542"/>
    </source>
</evidence>
<dbReference type="STRING" id="4072.A0A2G2Z2B6"/>
<dbReference type="CDD" id="cd02961">
    <property type="entry name" value="PDI_a_family"/>
    <property type="match status" value="1"/>
</dbReference>
<dbReference type="PANTHER" id="PTHR46238">
    <property type="entry name" value="REVERSE TRANSCRIPTASE DOMAIN-CONTAINING PROTEIN"/>
    <property type="match status" value="1"/>
</dbReference>
<dbReference type="SUPFAM" id="SSF52833">
    <property type="entry name" value="Thioredoxin-like"/>
    <property type="match status" value="2"/>
</dbReference>
<evidence type="ECO:0000313" key="2">
    <source>
        <dbReference type="EMBL" id="PHT76138.1"/>
    </source>
</evidence>
<sequence>MTKAKFSDGGVERLSNDLSILFGVFGGVRGCRPPLFTIRTKRTSQLLWDNNHEQSPSGELIRTDSKGRSGISHYLFFFLVIDSILGYLNITCDPATFIQFEKAAQVLSRNDPPIFLAKVDANEEANKVLAREFEIRGFPTIKILRYGGSVVQDYKGPREADALAEKLHADYDFGHTSDAKLLPHGDSSVSGPVVRLFKPFDELFVDFQEFDVDALAKLVEEAIIPTVTVFNKDPNNHPFVIKFFNNANAKGNGEIDENVSHHIRAGWMKWRLLRGFYAIRRADRVRNEIIREKVRVVSVEEKMREVRLRWFGHVMRRDTDAPVRRCERLALNGFKRGRGRPKKYRREVIRRDMEQLRLTEDMTLDRKEKVKRRKKRRRTIVIEEEDDDDGQNGGEGGLLNLKLGEQLYPVMEGEMEKWEGKSGKKAKIGGVSSNRTICQVQDCQVDLSMSKDYH</sequence>
<dbReference type="Proteomes" id="UP000222542">
    <property type="component" value="Unassembled WGS sequence"/>
</dbReference>
<gene>
    <name evidence="2" type="ORF">T459_19660</name>
</gene>
<dbReference type="CDD" id="cd02981">
    <property type="entry name" value="PDI_b_family"/>
    <property type="match status" value="1"/>
</dbReference>
<keyword evidence="3" id="KW-1185">Reference proteome</keyword>
<dbReference type="Gene3D" id="3.40.30.10">
    <property type="entry name" value="Glutaredoxin"/>
    <property type="match status" value="2"/>
</dbReference>
<dbReference type="InterPro" id="IPR013766">
    <property type="entry name" value="Thioredoxin_domain"/>
</dbReference>
<reference evidence="2 3" key="2">
    <citation type="journal article" date="2017" name="Genome Biol.">
        <title>New reference genome sequences of hot pepper reveal the massive evolution of plant disease-resistance genes by retroduplication.</title>
        <authorList>
            <person name="Kim S."/>
            <person name="Park J."/>
            <person name="Yeom S.I."/>
            <person name="Kim Y.M."/>
            <person name="Seo E."/>
            <person name="Kim K.T."/>
            <person name="Kim M.S."/>
            <person name="Lee J.M."/>
            <person name="Cheong K."/>
            <person name="Shin H.S."/>
            <person name="Kim S.B."/>
            <person name="Han K."/>
            <person name="Lee J."/>
            <person name="Park M."/>
            <person name="Lee H.A."/>
            <person name="Lee H.Y."/>
            <person name="Lee Y."/>
            <person name="Oh S."/>
            <person name="Lee J.H."/>
            <person name="Choi E."/>
            <person name="Choi E."/>
            <person name="Lee S.E."/>
            <person name="Jeon J."/>
            <person name="Kim H."/>
            <person name="Choi G."/>
            <person name="Song H."/>
            <person name="Lee J."/>
            <person name="Lee S.C."/>
            <person name="Kwon J.K."/>
            <person name="Lee H.Y."/>
            <person name="Koo N."/>
            <person name="Hong Y."/>
            <person name="Kim R.W."/>
            <person name="Kang W.H."/>
            <person name="Huh J.H."/>
            <person name="Kang B.C."/>
            <person name="Yang T.J."/>
            <person name="Lee Y.H."/>
            <person name="Bennetzen J.L."/>
            <person name="Choi D."/>
        </authorList>
    </citation>
    <scope>NUCLEOTIDE SEQUENCE [LARGE SCALE GENOMIC DNA]</scope>
    <source>
        <strain evidence="3">cv. CM334</strain>
    </source>
</reference>
<evidence type="ECO:0000259" key="1">
    <source>
        <dbReference type="Pfam" id="PF00085"/>
    </source>
</evidence>
<dbReference type="AlphaFoldDB" id="A0A2G2Z2B6"/>
<comment type="caution">
    <text evidence="2">The sequence shown here is derived from an EMBL/GenBank/DDBJ whole genome shotgun (WGS) entry which is preliminary data.</text>
</comment>
<accession>A0A2G2Z2B6</accession>
<protein>
    <submittedName>
        <fullName evidence="2">Protein disulfide-isomerase</fullName>
    </submittedName>
</protein>
<proteinExistence type="predicted"/>
<dbReference type="InterPro" id="IPR036249">
    <property type="entry name" value="Thioredoxin-like_sf"/>
</dbReference>
<dbReference type="PANTHER" id="PTHR46238:SF8">
    <property type="entry name" value="ENDONUCLEASE_EXONUCLEASE_PHOSPHATASE DOMAIN-CONTAINING PROTEIN"/>
    <property type="match status" value="1"/>
</dbReference>
<dbReference type="EMBL" id="AYRZ02000007">
    <property type="protein sequence ID" value="PHT76138.1"/>
    <property type="molecule type" value="Genomic_DNA"/>
</dbReference>
<dbReference type="Pfam" id="PF00085">
    <property type="entry name" value="Thioredoxin"/>
    <property type="match status" value="1"/>
</dbReference>
<feature type="domain" description="Thioredoxin" evidence="1">
    <location>
        <begin position="100"/>
        <end position="168"/>
    </location>
</feature>
<dbReference type="Gramene" id="PHT76138">
    <property type="protein sequence ID" value="PHT76138"/>
    <property type="gene ID" value="T459_19660"/>
</dbReference>
<name>A0A2G2Z2B6_CAPAN</name>
<reference evidence="2 3" key="1">
    <citation type="journal article" date="2014" name="Nat. Genet.">
        <title>Genome sequence of the hot pepper provides insights into the evolution of pungency in Capsicum species.</title>
        <authorList>
            <person name="Kim S."/>
            <person name="Park M."/>
            <person name="Yeom S.I."/>
            <person name="Kim Y.M."/>
            <person name="Lee J.M."/>
            <person name="Lee H.A."/>
            <person name="Seo E."/>
            <person name="Choi J."/>
            <person name="Cheong K."/>
            <person name="Kim K.T."/>
            <person name="Jung K."/>
            <person name="Lee G.W."/>
            <person name="Oh S.K."/>
            <person name="Bae C."/>
            <person name="Kim S.B."/>
            <person name="Lee H.Y."/>
            <person name="Kim S.Y."/>
            <person name="Kim M.S."/>
            <person name="Kang B.C."/>
            <person name="Jo Y.D."/>
            <person name="Yang H.B."/>
            <person name="Jeong H.J."/>
            <person name="Kang W.H."/>
            <person name="Kwon J.K."/>
            <person name="Shin C."/>
            <person name="Lim J.Y."/>
            <person name="Park J.H."/>
            <person name="Huh J.H."/>
            <person name="Kim J.S."/>
            <person name="Kim B.D."/>
            <person name="Cohen O."/>
            <person name="Paran I."/>
            <person name="Suh M.C."/>
            <person name="Lee S.B."/>
            <person name="Kim Y.K."/>
            <person name="Shin Y."/>
            <person name="Noh S.J."/>
            <person name="Park J."/>
            <person name="Seo Y.S."/>
            <person name="Kwon S.Y."/>
            <person name="Kim H.A."/>
            <person name="Park J.M."/>
            <person name="Kim H.J."/>
            <person name="Choi S.B."/>
            <person name="Bosland P.W."/>
            <person name="Reeves G."/>
            <person name="Jo S.H."/>
            <person name="Lee B.W."/>
            <person name="Cho H.T."/>
            <person name="Choi H.S."/>
            <person name="Lee M.S."/>
            <person name="Yu Y."/>
            <person name="Do Choi Y."/>
            <person name="Park B.S."/>
            <person name="van Deynze A."/>
            <person name="Ashrafi H."/>
            <person name="Hill T."/>
            <person name="Kim W.T."/>
            <person name="Pai H.S."/>
            <person name="Ahn H.K."/>
            <person name="Yeam I."/>
            <person name="Giovannoni J.J."/>
            <person name="Rose J.K."/>
            <person name="Sorensen I."/>
            <person name="Lee S.J."/>
            <person name="Kim R.W."/>
            <person name="Choi I.Y."/>
            <person name="Choi B.S."/>
            <person name="Lim J.S."/>
            <person name="Lee Y.H."/>
            <person name="Choi D."/>
        </authorList>
    </citation>
    <scope>NUCLEOTIDE SEQUENCE [LARGE SCALE GENOMIC DNA]</scope>
    <source>
        <strain evidence="3">cv. CM334</strain>
    </source>
</reference>